<reference evidence="2 3" key="1">
    <citation type="journal article" date="2017" name="Int. J. Parasitol.">
        <title>The genome of the protozoan parasite Cystoisospora suis and a reverse vaccinology approach to identify vaccine candidates.</title>
        <authorList>
            <person name="Palmieri N."/>
            <person name="Shrestha A."/>
            <person name="Ruttkowski B."/>
            <person name="Beck T."/>
            <person name="Vogl C."/>
            <person name="Tomley F."/>
            <person name="Blake D.P."/>
            <person name="Joachim A."/>
        </authorList>
    </citation>
    <scope>NUCLEOTIDE SEQUENCE [LARGE SCALE GENOMIC DNA]</scope>
    <source>
        <strain evidence="2 3">Wien I</strain>
    </source>
</reference>
<evidence type="ECO:0000313" key="2">
    <source>
        <dbReference type="EMBL" id="PHJ16809.1"/>
    </source>
</evidence>
<gene>
    <name evidence="2" type="ORF">CSUI_009374</name>
</gene>
<evidence type="ECO:0000256" key="1">
    <source>
        <dbReference type="SAM" id="MobiDB-lite"/>
    </source>
</evidence>
<keyword evidence="3" id="KW-1185">Reference proteome</keyword>
<dbReference type="EMBL" id="MIGC01005570">
    <property type="protein sequence ID" value="PHJ16809.1"/>
    <property type="molecule type" value="Genomic_DNA"/>
</dbReference>
<dbReference type="Proteomes" id="UP000221165">
    <property type="component" value="Unassembled WGS sequence"/>
</dbReference>
<protein>
    <submittedName>
        <fullName evidence="2">Uncharacterized protein</fullName>
    </submittedName>
</protein>
<sequence length="146" mass="16789">MAFYYLVLRPLGAHTQGGNECFLFTEELLNLHSVILFPTPGEEFFLPRGEAKADHLRACPGQLAQLDTCFFDLSSLNDRHVKKEVNWSWSIYDAGKGGGRGRSTFRRTKLSLLLLNRRSQQRRYCSLHRPQGGQKALERKRKKAHE</sequence>
<comment type="caution">
    <text evidence="2">The sequence shown here is derived from an EMBL/GenBank/DDBJ whole genome shotgun (WGS) entry which is preliminary data.</text>
</comment>
<feature type="region of interest" description="Disordered" evidence="1">
    <location>
        <begin position="125"/>
        <end position="146"/>
    </location>
</feature>
<dbReference type="GeneID" id="94432701"/>
<dbReference type="VEuPathDB" id="ToxoDB:CSUI_009374"/>
<accession>A0A2C6KI69</accession>
<proteinExistence type="predicted"/>
<name>A0A2C6KI69_9APIC</name>
<organism evidence="2 3">
    <name type="scientific">Cystoisospora suis</name>
    <dbReference type="NCBI Taxonomy" id="483139"/>
    <lineage>
        <taxon>Eukaryota</taxon>
        <taxon>Sar</taxon>
        <taxon>Alveolata</taxon>
        <taxon>Apicomplexa</taxon>
        <taxon>Conoidasida</taxon>
        <taxon>Coccidia</taxon>
        <taxon>Eucoccidiorida</taxon>
        <taxon>Eimeriorina</taxon>
        <taxon>Sarcocystidae</taxon>
        <taxon>Cystoisospora</taxon>
    </lineage>
</organism>
<dbReference type="RefSeq" id="XP_067918534.1">
    <property type="nucleotide sequence ID" value="XM_068069490.1"/>
</dbReference>
<evidence type="ECO:0000313" key="3">
    <source>
        <dbReference type="Proteomes" id="UP000221165"/>
    </source>
</evidence>
<dbReference type="AlphaFoldDB" id="A0A2C6KI69"/>